<dbReference type="Gene3D" id="3.30.160.60">
    <property type="entry name" value="Classic Zinc Finger"/>
    <property type="match status" value="2"/>
</dbReference>
<name>A0A177WRK4_BATDL</name>
<dbReference type="GO" id="GO:0008270">
    <property type="term" value="F:zinc ion binding"/>
    <property type="evidence" value="ECO:0007669"/>
    <property type="project" value="UniProtKB-KW"/>
</dbReference>
<keyword evidence="8" id="KW-0539">Nucleus</keyword>
<dbReference type="SMART" id="SM00355">
    <property type="entry name" value="ZnF_C2H2"/>
    <property type="match status" value="3"/>
</dbReference>
<proteinExistence type="predicted"/>
<dbReference type="InterPro" id="IPR013087">
    <property type="entry name" value="Znf_C2H2_type"/>
</dbReference>
<evidence type="ECO:0000313" key="12">
    <source>
        <dbReference type="EMBL" id="OAJ42748.1"/>
    </source>
</evidence>
<keyword evidence="5" id="KW-0862">Zinc</keyword>
<comment type="subcellular location">
    <subcellularLocation>
        <location evidence="1">Nucleus</location>
    </subcellularLocation>
</comment>
<protein>
    <recommendedName>
        <fullName evidence="11">C2H2-type domain-containing protein</fullName>
    </recommendedName>
</protein>
<dbReference type="EMBL" id="DS022308">
    <property type="protein sequence ID" value="OAJ42748.1"/>
    <property type="molecule type" value="Genomic_DNA"/>
</dbReference>
<dbReference type="PANTHER" id="PTHR24394:SF48">
    <property type="entry name" value="ZINC FINGER PROTEIN 771"/>
    <property type="match status" value="1"/>
</dbReference>
<evidence type="ECO:0000256" key="8">
    <source>
        <dbReference type="ARBA" id="ARBA00023242"/>
    </source>
</evidence>
<dbReference type="PROSITE" id="PS50157">
    <property type="entry name" value="ZINC_FINGER_C2H2_2"/>
    <property type="match status" value="2"/>
</dbReference>
<gene>
    <name evidence="12" type="ORF">BDEG_26163</name>
</gene>
<dbReference type="InterPro" id="IPR036236">
    <property type="entry name" value="Znf_C2H2_sf"/>
</dbReference>
<evidence type="ECO:0000256" key="2">
    <source>
        <dbReference type="ARBA" id="ARBA00022723"/>
    </source>
</evidence>
<feature type="compositionally biased region" description="Polar residues" evidence="10">
    <location>
        <begin position="199"/>
        <end position="220"/>
    </location>
</feature>
<evidence type="ECO:0000256" key="7">
    <source>
        <dbReference type="ARBA" id="ARBA00023163"/>
    </source>
</evidence>
<feature type="domain" description="C2H2-type" evidence="11">
    <location>
        <begin position="625"/>
        <end position="650"/>
    </location>
</feature>
<dbReference type="Pfam" id="PF00096">
    <property type="entry name" value="zf-C2H2"/>
    <property type="match status" value="1"/>
</dbReference>
<dbReference type="VEuPathDB" id="FungiDB:BDEG_26163"/>
<evidence type="ECO:0000256" key="3">
    <source>
        <dbReference type="ARBA" id="ARBA00022737"/>
    </source>
</evidence>
<keyword evidence="7" id="KW-0804">Transcription</keyword>
<evidence type="ECO:0000256" key="1">
    <source>
        <dbReference type="ARBA" id="ARBA00004123"/>
    </source>
</evidence>
<evidence type="ECO:0000256" key="10">
    <source>
        <dbReference type="SAM" id="MobiDB-lite"/>
    </source>
</evidence>
<sequence length="650" mass="69254">MFATQPQPASTAGSWMDYLQLDSPTAAVNSHINATNGAPLPSNPGQSPHSGSLDMGMFGFAMQPQFPKVEQQPSQASAINSPTTLSRGLTTGYEGMIGSPVTAYGIATPPAVNSNLTQQSGLANINNTSNVGTPDLSSAEPTMPNIQSMASNPSISAASSPIVSSLGFQLAHSHIDHSSPQMQLSLAFRHPSLSNSASNPYYYNGTNPSTSAHGQNTFDFNPSEFGMPLNEIQSPANGGNNSNNTSAANSPQITANASPGSVFDSFAHPAMQFHFDLADPLSMTSCPSPFSTTSALSAMAFNSDAFAMSEFGFGLAPSINSNPHQSPQQQQMILEHAGLGHPQTNRALYQKRRFSSVPGLYTMKPPTGADVTVAAAVAGAVLNSGGAGKVVKTRPRSKSHNSHAHGPSHLSSELTMSLDGQSPFSLVSSESNPSLNMDPKYPYSFISDGSIDKTLPFMSAQPSKMNPTLIDPMLMMATSASSPDLPSFGLIPSMMMPFCEGKTSPAMQYQQLQQQGKSFTHSMSQPSPDIGATANNQKLSTYKSAGQTGAAASRVQGATKISKGDQTSWKCSCDQVFDDWAQFQLHSKTHKAEKCHICEHCNRGFTRRQDLKRHKLTHFQLIKPFQCTQCGTTFTRNDALQRHLKAKRCG</sequence>
<dbReference type="PROSITE" id="PS00028">
    <property type="entry name" value="ZINC_FINGER_C2H2_1"/>
    <property type="match status" value="1"/>
</dbReference>
<feature type="region of interest" description="Disordered" evidence="10">
    <location>
        <begin position="30"/>
        <end position="55"/>
    </location>
</feature>
<dbReference type="SUPFAM" id="SSF57667">
    <property type="entry name" value="beta-beta-alpha zinc fingers"/>
    <property type="match status" value="1"/>
</dbReference>
<dbReference type="GO" id="GO:0000981">
    <property type="term" value="F:DNA-binding transcription factor activity, RNA polymerase II-specific"/>
    <property type="evidence" value="ECO:0007669"/>
    <property type="project" value="TreeGrafter"/>
</dbReference>
<evidence type="ECO:0000256" key="6">
    <source>
        <dbReference type="ARBA" id="ARBA00023015"/>
    </source>
</evidence>
<dbReference type="AlphaFoldDB" id="A0A177WRK4"/>
<dbReference type="FunFam" id="3.30.160.60:FF:000100">
    <property type="entry name" value="Zinc finger 45-like"/>
    <property type="match status" value="1"/>
</dbReference>
<feature type="region of interest" description="Disordered" evidence="10">
    <location>
        <begin position="387"/>
        <end position="416"/>
    </location>
</feature>
<dbReference type="OrthoDB" id="8922241at2759"/>
<feature type="compositionally biased region" description="Basic residues" evidence="10">
    <location>
        <begin position="391"/>
        <end position="403"/>
    </location>
</feature>
<evidence type="ECO:0000256" key="5">
    <source>
        <dbReference type="ARBA" id="ARBA00022833"/>
    </source>
</evidence>
<organism evidence="12 13">
    <name type="scientific">Batrachochytrium dendrobatidis (strain JEL423)</name>
    <dbReference type="NCBI Taxonomy" id="403673"/>
    <lineage>
        <taxon>Eukaryota</taxon>
        <taxon>Fungi</taxon>
        <taxon>Fungi incertae sedis</taxon>
        <taxon>Chytridiomycota</taxon>
        <taxon>Chytridiomycota incertae sedis</taxon>
        <taxon>Chytridiomycetes</taxon>
        <taxon>Rhizophydiales</taxon>
        <taxon>Rhizophydiales incertae sedis</taxon>
        <taxon>Batrachochytrium</taxon>
    </lineage>
</organism>
<evidence type="ECO:0000256" key="4">
    <source>
        <dbReference type="ARBA" id="ARBA00022771"/>
    </source>
</evidence>
<feature type="domain" description="C2H2-type" evidence="11">
    <location>
        <begin position="596"/>
        <end position="618"/>
    </location>
</feature>
<evidence type="ECO:0000313" key="13">
    <source>
        <dbReference type="Proteomes" id="UP000077115"/>
    </source>
</evidence>
<dbReference type="eggNOG" id="KOG1721">
    <property type="taxonomic scope" value="Eukaryota"/>
</dbReference>
<dbReference type="GO" id="GO:0003677">
    <property type="term" value="F:DNA binding"/>
    <property type="evidence" value="ECO:0007669"/>
    <property type="project" value="UniProtKB-KW"/>
</dbReference>
<dbReference type="STRING" id="403673.A0A177WRK4"/>
<keyword evidence="2" id="KW-0479">Metal-binding</keyword>
<feature type="compositionally biased region" description="Low complexity" evidence="10">
    <location>
        <begin position="236"/>
        <end position="250"/>
    </location>
</feature>
<dbReference type="GO" id="GO:0005634">
    <property type="term" value="C:nucleus"/>
    <property type="evidence" value="ECO:0007669"/>
    <property type="project" value="UniProtKB-SubCell"/>
</dbReference>
<dbReference type="PANTHER" id="PTHR24394">
    <property type="entry name" value="ZINC FINGER PROTEIN"/>
    <property type="match status" value="1"/>
</dbReference>
<reference evidence="12 13" key="2">
    <citation type="submission" date="2016-05" db="EMBL/GenBank/DDBJ databases">
        <title>Lineage-specific infection strategies underlie the spectrum of fungal disease in amphibians.</title>
        <authorList>
            <person name="Cuomo C.A."/>
            <person name="Farrer R.A."/>
            <person name="James T."/>
            <person name="Longcore J."/>
            <person name="Birren B."/>
        </authorList>
    </citation>
    <scope>NUCLEOTIDE SEQUENCE [LARGE SCALE GENOMIC DNA]</scope>
    <source>
        <strain evidence="12 13">JEL423</strain>
    </source>
</reference>
<evidence type="ECO:0000256" key="9">
    <source>
        <dbReference type="PROSITE-ProRule" id="PRU00042"/>
    </source>
</evidence>
<dbReference type="FunFam" id="3.30.160.60:FF:000446">
    <property type="entry name" value="Zinc finger protein"/>
    <property type="match status" value="1"/>
</dbReference>
<keyword evidence="3" id="KW-0677">Repeat</keyword>
<dbReference type="Proteomes" id="UP000077115">
    <property type="component" value="Unassembled WGS sequence"/>
</dbReference>
<keyword evidence="4 9" id="KW-0863">Zinc-finger</keyword>
<feature type="region of interest" description="Disordered" evidence="10">
    <location>
        <begin position="199"/>
        <end position="255"/>
    </location>
</feature>
<reference evidence="12 13" key="1">
    <citation type="submission" date="2006-10" db="EMBL/GenBank/DDBJ databases">
        <title>The Genome Sequence of Batrachochytrium dendrobatidis JEL423.</title>
        <authorList>
            <consortium name="The Broad Institute Genome Sequencing Platform"/>
            <person name="Birren B."/>
            <person name="Lander E."/>
            <person name="Galagan J."/>
            <person name="Cuomo C."/>
            <person name="Devon K."/>
            <person name="Jaffe D."/>
            <person name="Butler J."/>
            <person name="Alvarez P."/>
            <person name="Gnerre S."/>
            <person name="Grabherr M."/>
            <person name="Kleber M."/>
            <person name="Mauceli E."/>
            <person name="Brockman W."/>
            <person name="Young S."/>
            <person name="LaButti K."/>
            <person name="Sykes S."/>
            <person name="DeCaprio D."/>
            <person name="Crawford M."/>
            <person name="Koehrsen M."/>
            <person name="Engels R."/>
            <person name="Montgomery P."/>
            <person name="Pearson M."/>
            <person name="Howarth C."/>
            <person name="Larson L."/>
            <person name="White J."/>
            <person name="O'Leary S."/>
            <person name="Kodira C."/>
            <person name="Zeng Q."/>
            <person name="Yandava C."/>
            <person name="Alvarado L."/>
            <person name="Longcore J."/>
            <person name="James T."/>
        </authorList>
    </citation>
    <scope>NUCLEOTIDE SEQUENCE [LARGE SCALE GENOMIC DNA]</scope>
    <source>
        <strain evidence="12 13">JEL423</strain>
    </source>
</reference>
<evidence type="ECO:0000259" key="11">
    <source>
        <dbReference type="PROSITE" id="PS50157"/>
    </source>
</evidence>
<accession>A0A177WRK4</accession>
<keyword evidence="6" id="KW-0805">Transcription regulation</keyword>